<organism evidence="7 8">
    <name type="scientific">Streptomyces bottropensis</name>
    <dbReference type="NCBI Taxonomy" id="42235"/>
    <lineage>
        <taxon>Bacteria</taxon>
        <taxon>Bacillati</taxon>
        <taxon>Actinomycetota</taxon>
        <taxon>Actinomycetes</taxon>
        <taxon>Kitasatosporales</taxon>
        <taxon>Streptomycetaceae</taxon>
        <taxon>Streptomyces</taxon>
    </lineage>
</organism>
<dbReference type="InterPro" id="IPR036922">
    <property type="entry name" value="Rieske_2Fe-2S_sf"/>
</dbReference>
<dbReference type="Gene3D" id="2.102.10.10">
    <property type="entry name" value="Rieske [2Fe-2S] iron-sulphur domain"/>
    <property type="match status" value="1"/>
</dbReference>
<keyword evidence="8" id="KW-1185">Reference proteome</keyword>
<evidence type="ECO:0000256" key="2">
    <source>
        <dbReference type="ARBA" id="ARBA00022723"/>
    </source>
</evidence>
<gene>
    <name evidence="7" type="ORF">QBA35_41755</name>
</gene>
<dbReference type="PROSITE" id="PS51296">
    <property type="entry name" value="RIESKE"/>
    <property type="match status" value="1"/>
</dbReference>
<evidence type="ECO:0000313" key="7">
    <source>
        <dbReference type="EMBL" id="MEH0639661.1"/>
    </source>
</evidence>
<dbReference type="InterPro" id="IPR034904">
    <property type="entry name" value="FSCA_dom_sf"/>
</dbReference>
<dbReference type="Proteomes" id="UP001310290">
    <property type="component" value="Unassembled WGS sequence"/>
</dbReference>
<evidence type="ECO:0000256" key="3">
    <source>
        <dbReference type="ARBA" id="ARBA00023004"/>
    </source>
</evidence>
<comment type="caution">
    <text evidence="7">The sequence shown here is derived from an EMBL/GenBank/DDBJ whole genome shotgun (WGS) entry which is preliminary data.</text>
</comment>
<dbReference type="PANTHER" id="PTHR11178">
    <property type="entry name" value="IRON-SULFUR CLUSTER SCAFFOLD PROTEIN NFU-RELATED"/>
    <property type="match status" value="1"/>
</dbReference>
<evidence type="ECO:0000256" key="1">
    <source>
        <dbReference type="ARBA" id="ARBA00022714"/>
    </source>
</evidence>
<reference evidence="7" key="1">
    <citation type="submission" date="2023-04" db="EMBL/GenBank/DDBJ databases">
        <title>Genomic diversity of scab-causing Streptomyces spp. in the province of Quebec, Canada.</title>
        <authorList>
            <person name="Biessy A."/>
            <person name="Cadieux M."/>
            <person name="Ciotola M."/>
            <person name="Filion M."/>
        </authorList>
    </citation>
    <scope>NUCLEOTIDE SEQUENCE</scope>
    <source>
        <strain evidence="7">B21-115</strain>
    </source>
</reference>
<keyword evidence="2" id="KW-0479">Metal-binding</keyword>
<dbReference type="PANTHER" id="PTHR11178:SF51">
    <property type="entry name" value="FE_S BIOGENESIS PROTEIN NFUA"/>
    <property type="match status" value="1"/>
</dbReference>
<dbReference type="SUPFAM" id="SSF117916">
    <property type="entry name" value="Fe-S cluster assembly (FSCA) domain-like"/>
    <property type="match status" value="1"/>
</dbReference>
<dbReference type="InterPro" id="IPR017941">
    <property type="entry name" value="Rieske_2Fe-2S"/>
</dbReference>
<dbReference type="SUPFAM" id="SSF50022">
    <property type="entry name" value="ISP domain"/>
    <property type="match status" value="1"/>
</dbReference>
<dbReference type="GeneID" id="96268490"/>
<sequence>MTSTAARSDTSTSTEGAFEELARAVDAAVTAARALEGHAHTVAENLKEAIEAAHQAALVTIVRRLRADEAGRNALYELVDDPLVRMLLSLHGILRPDPMMETGAVLDTVRPGLQSHGGDVELVRIENGTAYVRLSGACNGCSMSSVTMRNTIEQALIQGVASISSVEVLPSEPSPALIPLESVRRRVESPEEAREAGWVQTAAATEIPDGEISQMRLTDASGQQVEIIVVRIGAGLTAYRNECAHMGLPLDGALLDVTAATLTCPWHGFCFDALSGDCLSAPGAALEQLPLRVDDGHVWIRIGA</sequence>
<evidence type="ECO:0000256" key="4">
    <source>
        <dbReference type="ARBA" id="ARBA00023014"/>
    </source>
</evidence>
<evidence type="ECO:0000256" key="5">
    <source>
        <dbReference type="ARBA" id="ARBA00049958"/>
    </source>
</evidence>
<accession>A0ABU8B150</accession>
<dbReference type="Pfam" id="PF01106">
    <property type="entry name" value="NifU"/>
    <property type="match status" value="1"/>
</dbReference>
<dbReference type="Gene3D" id="3.30.300.130">
    <property type="entry name" value="Fe-S cluster assembly (FSCA)"/>
    <property type="match status" value="1"/>
</dbReference>
<name>A0ABU8B150_9ACTN</name>
<keyword evidence="3" id="KW-0408">Iron</keyword>
<dbReference type="RefSeq" id="WP_005476258.1">
    <property type="nucleotide sequence ID" value="NZ_JARULZ010000003.1"/>
</dbReference>
<evidence type="ECO:0000259" key="6">
    <source>
        <dbReference type="PROSITE" id="PS51296"/>
    </source>
</evidence>
<keyword evidence="4" id="KW-0411">Iron-sulfur</keyword>
<evidence type="ECO:0000313" key="8">
    <source>
        <dbReference type="Proteomes" id="UP001310290"/>
    </source>
</evidence>
<feature type="domain" description="Rieske" evidence="6">
    <location>
        <begin position="199"/>
        <end position="300"/>
    </location>
</feature>
<dbReference type="EMBL" id="JARULZ010000003">
    <property type="protein sequence ID" value="MEH0639661.1"/>
    <property type="molecule type" value="Genomic_DNA"/>
</dbReference>
<dbReference type="InterPro" id="IPR001075">
    <property type="entry name" value="NIF_FeS_clus_asmbl_NifU_C"/>
</dbReference>
<protein>
    <submittedName>
        <fullName evidence="7">NifU family protein</fullName>
    </submittedName>
</protein>
<dbReference type="Pfam" id="PF00355">
    <property type="entry name" value="Rieske"/>
    <property type="match status" value="1"/>
</dbReference>
<proteinExistence type="predicted"/>
<keyword evidence="1" id="KW-0001">2Fe-2S</keyword>
<comment type="function">
    <text evidence="5">May be involved in the formation or repair of [Fe-S] clusters present in iron-sulfur proteins.</text>
</comment>